<accession>A0A6H1TZQ1</accession>
<feature type="domain" description="Tetrapyrrole biosynthesis uroporphyrinogen III synthase" evidence="1">
    <location>
        <begin position="31"/>
        <end position="259"/>
    </location>
</feature>
<dbReference type="Proteomes" id="UP000500857">
    <property type="component" value="Chromosome"/>
</dbReference>
<dbReference type="GO" id="GO:0033014">
    <property type="term" value="P:tetrapyrrole biosynthetic process"/>
    <property type="evidence" value="ECO:0007669"/>
    <property type="project" value="InterPro"/>
</dbReference>
<dbReference type="Gene3D" id="3.40.50.10090">
    <property type="match status" value="2"/>
</dbReference>
<dbReference type="GO" id="GO:0004852">
    <property type="term" value="F:uroporphyrinogen-III synthase activity"/>
    <property type="evidence" value="ECO:0007669"/>
    <property type="project" value="InterPro"/>
</dbReference>
<name>A0A6H1TZQ1_9CYAN</name>
<dbReference type="CDD" id="cd06578">
    <property type="entry name" value="HemD"/>
    <property type="match status" value="1"/>
</dbReference>
<dbReference type="SUPFAM" id="SSF69618">
    <property type="entry name" value="HemD-like"/>
    <property type="match status" value="1"/>
</dbReference>
<dbReference type="EMBL" id="CP051167">
    <property type="protein sequence ID" value="QIZ71627.1"/>
    <property type="molecule type" value="Genomic_DNA"/>
</dbReference>
<evidence type="ECO:0000313" key="2">
    <source>
        <dbReference type="EMBL" id="QIZ71627.1"/>
    </source>
</evidence>
<dbReference type="InterPro" id="IPR036108">
    <property type="entry name" value="4pyrrol_syn_uPrphyn_synt_sf"/>
</dbReference>
<dbReference type="AlphaFoldDB" id="A0A6H1TZQ1"/>
<dbReference type="PANTHER" id="PTHR38020:SF1">
    <property type="entry name" value="UROPORPHYRINOGEN-III SYNTHASE"/>
    <property type="match status" value="1"/>
</dbReference>
<dbReference type="KEGG" id="oxy:HCG48_14390"/>
<protein>
    <submittedName>
        <fullName evidence="2">Uroporphyrinogen-III synthase</fullName>
    </submittedName>
</protein>
<sequence length="279" mass="30255">MTDISPLIPSSQLPLWGKRILVTAPRNYAIRFAAEIARRGGFPLWMPTIETRSLSCTDALDDALQHLPDFDWIAFTSRNSIEAVYERMQALRIPLRHLDRPCSCAIAKDAERLAELGLTVDLIPGESSPGGIVAELGKVADIEGQNILVPVPEIVGFREPEVVPNFIAGLENLGLQVTRVNAYTTAVIDPACYQVELELLKSGQLDAIAFSSSAEIEALLTVVSPSDLNPYTIACFGPYTAHHAKTCGLNVAIVARDYSSFIGFATEIAAHFQPVPVLA</sequence>
<gene>
    <name evidence="2" type="ORF">HCG48_14390</name>
</gene>
<organism evidence="2 3">
    <name type="scientific">Oxynema aestuarii AP17</name>
    <dbReference type="NCBI Taxonomy" id="2064643"/>
    <lineage>
        <taxon>Bacteria</taxon>
        <taxon>Bacillati</taxon>
        <taxon>Cyanobacteriota</taxon>
        <taxon>Cyanophyceae</taxon>
        <taxon>Oscillatoriophycideae</taxon>
        <taxon>Oscillatoriales</taxon>
        <taxon>Oscillatoriaceae</taxon>
        <taxon>Oxynema</taxon>
        <taxon>Oxynema aestuarii</taxon>
    </lineage>
</organism>
<dbReference type="PANTHER" id="PTHR38020">
    <property type="entry name" value="UROPORPHYRINOGEN-III SYNTHASE"/>
    <property type="match status" value="1"/>
</dbReference>
<keyword evidence="3" id="KW-1185">Reference proteome</keyword>
<evidence type="ECO:0000259" key="1">
    <source>
        <dbReference type="Pfam" id="PF02602"/>
    </source>
</evidence>
<dbReference type="InterPro" id="IPR003754">
    <property type="entry name" value="4pyrrol_synth_uPrphyn_synth"/>
</dbReference>
<dbReference type="RefSeq" id="WP_168569779.1">
    <property type="nucleotide sequence ID" value="NZ_CP051167.1"/>
</dbReference>
<evidence type="ECO:0000313" key="3">
    <source>
        <dbReference type="Proteomes" id="UP000500857"/>
    </source>
</evidence>
<reference evidence="2 3" key="1">
    <citation type="submission" date="2020-04" db="EMBL/GenBank/DDBJ databases">
        <authorList>
            <person name="Basu S."/>
            <person name="Maruthanayagam V."/>
            <person name="Chakraborty S."/>
            <person name="Pramanik A."/>
            <person name="Mukherjee J."/>
            <person name="Brink B."/>
        </authorList>
    </citation>
    <scope>NUCLEOTIDE SEQUENCE [LARGE SCALE GENOMIC DNA]</scope>
    <source>
        <strain evidence="2 3">AP17</strain>
    </source>
</reference>
<proteinExistence type="predicted"/>
<dbReference type="Pfam" id="PF02602">
    <property type="entry name" value="HEM4"/>
    <property type="match status" value="1"/>
</dbReference>